<evidence type="ECO:0000256" key="5">
    <source>
        <dbReference type="ARBA" id="ARBA00022519"/>
    </source>
</evidence>
<dbReference type="InterPro" id="IPR001992">
    <property type="entry name" value="T2SS_GspF/T4SS_PilC_CS"/>
</dbReference>
<evidence type="ECO:0000256" key="3">
    <source>
        <dbReference type="ARBA" id="ARBA00022448"/>
    </source>
</evidence>
<reference evidence="11" key="1">
    <citation type="submission" date="2015-10" db="EMBL/GenBank/DDBJ databases">
        <authorList>
            <person name="Gilbert D.G."/>
        </authorList>
    </citation>
    <scope>NUCLEOTIDE SEQUENCE</scope>
</reference>
<feature type="domain" description="Type II secretion system protein GspF" evidence="10">
    <location>
        <begin position="199"/>
        <end position="320"/>
    </location>
</feature>
<evidence type="ECO:0000259" key="10">
    <source>
        <dbReference type="Pfam" id="PF00482"/>
    </source>
</evidence>
<dbReference type="InterPro" id="IPR042094">
    <property type="entry name" value="T2SS_GspF_sf"/>
</dbReference>
<evidence type="ECO:0000256" key="9">
    <source>
        <dbReference type="SAM" id="Phobius"/>
    </source>
</evidence>
<protein>
    <submittedName>
        <fullName evidence="11">Type IV fimbrial assembly protein PilC</fullName>
    </submittedName>
</protein>
<dbReference type="EMBL" id="CZRL01000064">
    <property type="protein sequence ID" value="CUS51740.1"/>
    <property type="molecule type" value="Genomic_DNA"/>
</dbReference>
<evidence type="ECO:0000256" key="4">
    <source>
        <dbReference type="ARBA" id="ARBA00022475"/>
    </source>
</evidence>
<dbReference type="PROSITE" id="PS00874">
    <property type="entry name" value="T2SP_F"/>
    <property type="match status" value="1"/>
</dbReference>
<evidence type="ECO:0000313" key="11">
    <source>
        <dbReference type="EMBL" id="CUS51740.1"/>
    </source>
</evidence>
<keyword evidence="7 9" id="KW-1133">Transmembrane helix</keyword>
<feature type="transmembrane region" description="Helical" evidence="9">
    <location>
        <begin position="95"/>
        <end position="116"/>
    </location>
</feature>
<keyword evidence="4" id="KW-1003">Cell membrane</keyword>
<dbReference type="GO" id="GO:0015628">
    <property type="term" value="P:protein secretion by the type II secretion system"/>
    <property type="evidence" value="ECO:0007669"/>
    <property type="project" value="TreeGrafter"/>
</dbReference>
<dbReference type="Pfam" id="PF00482">
    <property type="entry name" value="T2SSF"/>
    <property type="match status" value="2"/>
</dbReference>
<accession>A0A161K1A0</accession>
<keyword evidence="3" id="KW-0813">Transport</keyword>
<feature type="transmembrane region" description="Helical" evidence="9">
    <location>
        <begin position="301"/>
        <end position="321"/>
    </location>
</feature>
<evidence type="ECO:0000256" key="6">
    <source>
        <dbReference type="ARBA" id="ARBA00022692"/>
    </source>
</evidence>
<evidence type="ECO:0000256" key="7">
    <source>
        <dbReference type="ARBA" id="ARBA00022989"/>
    </source>
</evidence>
<dbReference type="PANTHER" id="PTHR30012">
    <property type="entry name" value="GENERAL SECRETION PATHWAY PROTEIN"/>
    <property type="match status" value="1"/>
</dbReference>
<dbReference type="PANTHER" id="PTHR30012:SF7">
    <property type="entry name" value="PROTEIN TRANSPORT PROTEIN HOFC HOMOLOG"/>
    <property type="match status" value="1"/>
</dbReference>
<evidence type="ECO:0000256" key="8">
    <source>
        <dbReference type="ARBA" id="ARBA00023136"/>
    </source>
</evidence>
<comment type="similarity">
    <text evidence="2">Belongs to the GSP F family.</text>
</comment>
<sequence>MLSAGIPIASSYAAIAKGSDHEKIQEVFKAIQTEVEAGTNLSLALNRYPRLFDDLYTNLVAVGERSGNLDNLMEKIADYMENHEEIKAKIKGAMFYPAAVIAVAFIVTTLLMLFVIPQFEDLFSSFDASLPALTAALIAMSRGLRDHFLLIFGGIIGSIVFIVISYRRSEKMQRGVDRLSLRMPIFGEILRKAAVSRYARTLATMFGSGVPLVESLDSVAGATGNSLYSDACSNIREAVSTGRSLSASMADTGLFPAMVIQMTSTGEESGAIEDMLNKVADFYEREVREAVDNMSKLIEPLLMVVLGGIVGTLVIGMYLPIFKMASVV</sequence>
<name>A0A161K1A0_9ZZZZ</name>
<dbReference type="InterPro" id="IPR018076">
    <property type="entry name" value="T2SS_GspF_dom"/>
</dbReference>
<dbReference type="InterPro" id="IPR003004">
    <property type="entry name" value="GspF/PilC"/>
</dbReference>
<feature type="domain" description="Type II secretion system protein GspF" evidence="10">
    <location>
        <begin position="1"/>
        <end position="117"/>
    </location>
</feature>
<gene>
    <name evidence="11" type="ORF">MGWOODY_XGa2448</name>
</gene>
<keyword evidence="6 9" id="KW-0812">Transmembrane</keyword>
<comment type="subcellular location">
    <subcellularLocation>
        <location evidence="1">Cell inner membrane</location>
        <topology evidence="1">Multi-pass membrane protein</topology>
    </subcellularLocation>
</comment>
<keyword evidence="8 9" id="KW-0472">Membrane</keyword>
<dbReference type="AlphaFoldDB" id="A0A161K1A0"/>
<dbReference type="Gene3D" id="1.20.81.30">
    <property type="entry name" value="Type II secretion system (T2SS), domain F"/>
    <property type="match status" value="2"/>
</dbReference>
<feature type="transmembrane region" description="Helical" evidence="9">
    <location>
        <begin position="147"/>
        <end position="166"/>
    </location>
</feature>
<evidence type="ECO:0000256" key="1">
    <source>
        <dbReference type="ARBA" id="ARBA00004429"/>
    </source>
</evidence>
<evidence type="ECO:0000256" key="2">
    <source>
        <dbReference type="ARBA" id="ARBA00005745"/>
    </source>
</evidence>
<dbReference type="FunFam" id="1.20.81.30:FF:000001">
    <property type="entry name" value="Type II secretion system protein F"/>
    <property type="match status" value="2"/>
</dbReference>
<keyword evidence="5" id="KW-0997">Cell inner membrane</keyword>
<proteinExistence type="inferred from homology"/>
<dbReference type="PRINTS" id="PR00812">
    <property type="entry name" value="BCTERIALGSPF"/>
</dbReference>
<dbReference type="GO" id="GO:0005886">
    <property type="term" value="C:plasma membrane"/>
    <property type="evidence" value="ECO:0007669"/>
    <property type="project" value="UniProtKB-SubCell"/>
</dbReference>
<organism evidence="11">
    <name type="scientific">hydrothermal vent metagenome</name>
    <dbReference type="NCBI Taxonomy" id="652676"/>
    <lineage>
        <taxon>unclassified sequences</taxon>
        <taxon>metagenomes</taxon>
        <taxon>ecological metagenomes</taxon>
    </lineage>
</organism>